<dbReference type="GO" id="GO:0009116">
    <property type="term" value="P:nucleoside metabolic process"/>
    <property type="evidence" value="ECO:0007669"/>
    <property type="project" value="InterPro"/>
</dbReference>
<reference evidence="4" key="2">
    <citation type="journal article" date="2023" name="IMA Fungus">
        <title>Comparative genomic study of the Penicillium genus elucidates a diverse pangenome and 15 lateral gene transfer events.</title>
        <authorList>
            <person name="Petersen C."/>
            <person name="Sorensen T."/>
            <person name="Nielsen M.R."/>
            <person name="Sondergaard T.E."/>
            <person name="Sorensen J.L."/>
            <person name="Fitzpatrick D.A."/>
            <person name="Frisvad J.C."/>
            <person name="Nielsen K.L."/>
        </authorList>
    </citation>
    <scope>NUCLEOTIDE SEQUENCE</scope>
    <source>
        <strain evidence="4">IBT 29864</strain>
    </source>
</reference>
<evidence type="ECO:0008006" key="6">
    <source>
        <dbReference type="Google" id="ProtNLM"/>
    </source>
</evidence>
<evidence type="ECO:0000259" key="3">
    <source>
        <dbReference type="Pfam" id="PF24476"/>
    </source>
</evidence>
<dbReference type="Pfam" id="PF01048">
    <property type="entry name" value="PNP_UDP_1"/>
    <property type="match status" value="1"/>
</dbReference>
<comment type="caution">
    <text evidence="4">The sequence shown here is derived from an EMBL/GenBank/DDBJ whole genome shotgun (WGS) entry which is preliminary data.</text>
</comment>
<feature type="domain" description="Nucleoside phosphorylase" evidence="2">
    <location>
        <begin position="663"/>
        <end position="780"/>
    </location>
</feature>
<reference evidence="4" key="1">
    <citation type="submission" date="2022-11" db="EMBL/GenBank/DDBJ databases">
        <authorList>
            <person name="Petersen C."/>
        </authorList>
    </citation>
    <scope>NUCLEOTIDE SEQUENCE</scope>
    <source>
        <strain evidence="4">IBT 29864</strain>
    </source>
</reference>
<evidence type="ECO:0000256" key="1">
    <source>
        <dbReference type="SAM" id="MobiDB-lite"/>
    </source>
</evidence>
<dbReference type="InterPro" id="IPR053137">
    <property type="entry name" value="NLR-like"/>
</dbReference>
<dbReference type="Proteomes" id="UP001147782">
    <property type="component" value="Unassembled WGS sequence"/>
</dbReference>
<name>A0A9W9RRL3_9EURO</name>
<proteinExistence type="predicted"/>
<sequence length="801" mass="90480">MSRDFNKGIPGQIPGLDLGNVVADVASSFVEAINLGRPAPGSLHRNLKISLAHLVAEIKSVDVVQALVCQTSLQRRLQQIAQCLNEILCGDYVKAQYRRSVEEEARRRTPRLTQLIAFFLGKNEDLSPSALIEKWCRYPLPILGMFRELVCRSGLRGLDIKRFLKDDDHLLGYLTALVKDWNRLVDQIYDGSYSDNGSEVSDDADCPQPPTVETLLRGEDSVHQRSQFLYDILHKTWPCQSESHNHDGRLGLCLEAKFYLDPRWSEKDHTHDGFFILLAGPEILQECRIYVKKIGRMEKDVAACLVSHDDQSRGVCLYLMSDGNNQLWDQRRSARPLELIVAEDEHVDMSLSQLLMTVKPTYAAKRVMGVTLARCILHLVEGSWVSESLSVEDIYVYCKMQNDLPRPLFHKIFIATKFDVDHDRSRQPGAYRIHPFPTILALGIVLLELELGEDLPEIKDRLSFDSKRRNPFYLAQHLLREFRERYNLDSGLLQAVEFCIDRTSFSRFATRTPEAQVSNQEFIETYYNKILRPLERDLVKGAHWTWDQVAQLKHPSLADAGISKVLNKRSFPLNFTHETSSGLNEHQSQQRVQTAVTVTTLESRKDTHLNSLGRPPPQILPSSSLKHQPQAGHSTLNGSSLHESPILSSTLPSKPQSRDDFEVAIICALQTEANAVQAMFDKHWDEDSIYQYKKQANDPNSYSAGLIGNHNVVLAHQPRMGKVTAANVAAACSMSFTKLKLALIVGVCGGVPAPESSQDILLGDVVFSKGIVQYDFGRRYPDRFRRKTTKPPYIGKGSKQQ</sequence>
<protein>
    <recommendedName>
        <fullName evidence="6">Nucleoside phosphorylase domain-containing protein</fullName>
    </recommendedName>
</protein>
<dbReference type="Pfam" id="PF24476">
    <property type="entry name" value="DUF7580"/>
    <property type="match status" value="1"/>
</dbReference>
<dbReference type="Gene3D" id="3.40.50.1580">
    <property type="entry name" value="Nucleoside phosphorylase domain"/>
    <property type="match status" value="1"/>
</dbReference>
<evidence type="ECO:0000313" key="4">
    <source>
        <dbReference type="EMBL" id="KAJ5363754.1"/>
    </source>
</evidence>
<dbReference type="SUPFAM" id="SSF53167">
    <property type="entry name" value="Purine and uridine phosphorylases"/>
    <property type="match status" value="1"/>
</dbReference>
<gene>
    <name evidence="4" type="ORF">N7496_009467</name>
</gene>
<dbReference type="EMBL" id="JAPZBS010000008">
    <property type="protein sequence ID" value="KAJ5363754.1"/>
    <property type="molecule type" value="Genomic_DNA"/>
</dbReference>
<dbReference type="InterPro" id="IPR000845">
    <property type="entry name" value="Nucleoside_phosphorylase_d"/>
</dbReference>
<organism evidence="4 5">
    <name type="scientific">Penicillium cataractarum</name>
    <dbReference type="NCBI Taxonomy" id="2100454"/>
    <lineage>
        <taxon>Eukaryota</taxon>
        <taxon>Fungi</taxon>
        <taxon>Dikarya</taxon>
        <taxon>Ascomycota</taxon>
        <taxon>Pezizomycotina</taxon>
        <taxon>Eurotiomycetes</taxon>
        <taxon>Eurotiomycetidae</taxon>
        <taxon>Eurotiales</taxon>
        <taxon>Aspergillaceae</taxon>
        <taxon>Penicillium</taxon>
    </lineage>
</organism>
<dbReference type="InterPro" id="IPR035994">
    <property type="entry name" value="Nucleoside_phosphorylase_sf"/>
</dbReference>
<accession>A0A9W9RRL3</accession>
<keyword evidence="5" id="KW-1185">Reference proteome</keyword>
<dbReference type="RefSeq" id="XP_056551381.1">
    <property type="nucleotide sequence ID" value="XM_056702381.1"/>
</dbReference>
<dbReference type="GO" id="GO:0003824">
    <property type="term" value="F:catalytic activity"/>
    <property type="evidence" value="ECO:0007669"/>
    <property type="project" value="InterPro"/>
</dbReference>
<dbReference type="InterPro" id="IPR056002">
    <property type="entry name" value="DUF7580"/>
</dbReference>
<evidence type="ECO:0000313" key="5">
    <source>
        <dbReference type="Proteomes" id="UP001147782"/>
    </source>
</evidence>
<dbReference type="AlphaFoldDB" id="A0A9W9RRL3"/>
<feature type="region of interest" description="Disordered" evidence="1">
    <location>
        <begin position="604"/>
        <end position="656"/>
    </location>
</feature>
<dbReference type="GeneID" id="81441560"/>
<feature type="domain" description="DUF7580" evidence="3">
    <location>
        <begin position="219"/>
        <end position="540"/>
    </location>
</feature>
<dbReference type="OrthoDB" id="20872at2759"/>
<feature type="compositionally biased region" description="Polar residues" evidence="1">
    <location>
        <begin position="620"/>
        <end position="655"/>
    </location>
</feature>
<dbReference type="PANTHER" id="PTHR46082">
    <property type="entry name" value="ATP/GTP-BINDING PROTEIN-RELATED"/>
    <property type="match status" value="1"/>
</dbReference>
<dbReference type="PANTHER" id="PTHR46082:SF6">
    <property type="entry name" value="AAA+ ATPASE DOMAIN-CONTAINING PROTEIN-RELATED"/>
    <property type="match status" value="1"/>
</dbReference>
<evidence type="ECO:0000259" key="2">
    <source>
        <dbReference type="Pfam" id="PF01048"/>
    </source>
</evidence>